<gene>
    <name evidence="1" type="ORF">UT14_C0056G0017</name>
</gene>
<proteinExistence type="predicted"/>
<accession>A0A0G0LBX5</accession>
<organism evidence="1 2">
    <name type="scientific">Candidatus Shapirobacteria bacterium GW2011_GWE1_38_92</name>
    <dbReference type="NCBI Taxonomy" id="1618489"/>
    <lineage>
        <taxon>Bacteria</taxon>
        <taxon>Candidatus Shapironibacteriota</taxon>
    </lineage>
</organism>
<comment type="caution">
    <text evidence="1">The sequence shown here is derived from an EMBL/GenBank/DDBJ whole genome shotgun (WGS) entry which is preliminary data.</text>
</comment>
<sequence>MIWIGARHVWPLRMALVRAENRVIINNSVSSSANGEECEKSEIKEISGEGDISINSQLECVSNVGNAENNEGKADMRSVQVKEKLIKFDRESYRKDVLGIIVGNRHVCSVRGFFLFNCD</sequence>
<dbReference type="EMBL" id="LBVR01000056">
    <property type="protein sequence ID" value="KKQ89523.1"/>
    <property type="molecule type" value="Genomic_DNA"/>
</dbReference>
<evidence type="ECO:0000313" key="2">
    <source>
        <dbReference type="Proteomes" id="UP000033841"/>
    </source>
</evidence>
<name>A0A0G0LBX5_9BACT</name>
<reference evidence="1 2" key="1">
    <citation type="journal article" date="2015" name="Nature">
        <title>rRNA introns, odd ribosomes, and small enigmatic genomes across a large radiation of phyla.</title>
        <authorList>
            <person name="Brown C.T."/>
            <person name="Hug L.A."/>
            <person name="Thomas B.C."/>
            <person name="Sharon I."/>
            <person name="Castelle C.J."/>
            <person name="Singh A."/>
            <person name="Wilkins M.J."/>
            <person name="Williams K.H."/>
            <person name="Banfield J.F."/>
        </authorList>
    </citation>
    <scope>NUCLEOTIDE SEQUENCE [LARGE SCALE GENOMIC DNA]</scope>
</reference>
<evidence type="ECO:0000313" key="1">
    <source>
        <dbReference type="EMBL" id="KKQ89523.1"/>
    </source>
</evidence>
<dbReference type="AlphaFoldDB" id="A0A0G0LBX5"/>
<protein>
    <submittedName>
        <fullName evidence="1">Uncharacterized protein</fullName>
    </submittedName>
</protein>
<dbReference type="Proteomes" id="UP000033841">
    <property type="component" value="Unassembled WGS sequence"/>
</dbReference>